<dbReference type="InterPro" id="IPR001478">
    <property type="entry name" value="PDZ"/>
</dbReference>
<comment type="similarity">
    <text evidence="1 5">Belongs to the peptidase S41A family.</text>
</comment>
<dbReference type="Pfam" id="PF22694">
    <property type="entry name" value="CtpB_N-like"/>
    <property type="match status" value="1"/>
</dbReference>
<reference evidence="7 8" key="1">
    <citation type="submission" date="2022-08" db="EMBL/GenBank/DDBJ databases">
        <title>Proteogenomics of the novel Dehalobacterium formicoaceticum strain EZ94 highlights a key role of methyltransferases during anaerobic dichloromethane degradation.</title>
        <authorList>
            <person name="Wasmund K."/>
        </authorList>
    </citation>
    <scope>NUCLEOTIDE SEQUENCE [LARGE SCALE GENOMIC DNA]</scope>
    <source>
        <strain evidence="7 8">EZ94</strain>
    </source>
</reference>
<dbReference type="RefSeq" id="WP_089609346.1">
    <property type="nucleotide sequence ID" value="NZ_CP022121.1"/>
</dbReference>
<keyword evidence="3 5" id="KW-0378">Hydrolase</keyword>
<dbReference type="InterPro" id="IPR041489">
    <property type="entry name" value="PDZ_6"/>
</dbReference>
<dbReference type="InterPro" id="IPR005151">
    <property type="entry name" value="Tail-specific_protease"/>
</dbReference>
<proteinExistence type="inferred from homology"/>
<evidence type="ECO:0000256" key="4">
    <source>
        <dbReference type="ARBA" id="ARBA00022825"/>
    </source>
</evidence>
<dbReference type="Gene3D" id="3.90.226.10">
    <property type="entry name" value="2-enoyl-CoA Hydratase, Chain A, domain 1"/>
    <property type="match status" value="1"/>
</dbReference>
<dbReference type="Proteomes" id="UP001524944">
    <property type="component" value="Unassembled WGS sequence"/>
</dbReference>
<keyword evidence="2 5" id="KW-0645">Protease</keyword>
<dbReference type="Pfam" id="PF03572">
    <property type="entry name" value="Peptidase_S41"/>
    <property type="match status" value="1"/>
</dbReference>
<evidence type="ECO:0000256" key="5">
    <source>
        <dbReference type="RuleBase" id="RU004404"/>
    </source>
</evidence>
<sequence>MSKKRGFIMGLAAGFALTAGLLLLMVTMNIYHLGNGFKTVSLLKSRALEPLSAVQLVDGAMKGMVESLDDPYSVYLEPNDYQSLQTSMKGTYGGLGIYVGISQDTKKLTVMSPIKGTPAAEAGIKSGDEIWEIDGKNTTEMDIDTAVALMKGEAGTKVTLGIKGTNDEKIRQVPLARKIIEIPSVEGQMLKENPHLAYVNISMFNDLTGKELRETIDELRSKNDCRGLILDLRNNPGGALNAAVEAGSLFVPEGEPVVWLVDKSRTEEFTSGGPLLDLPLVVLINKGSASASEILAGAIKDVKAGTLVGETSFGKGIVQSVFEIGDGAALKITTAKYLTPDKNDIHKKGIEPDVQVLLPEDADPAVIYSIDPKADVQLKKGIEVLQAKIKQQ</sequence>
<dbReference type="Gene3D" id="3.30.750.44">
    <property type="match status" value="1"/>
</dbReference>
<evidence type="ECO:0000256" key="1">
    <source>
        <dbReference type="ARBA" id="ARBA00009179"/>
    </source>
</evidence>
<dbReference type="Gene3D" id="2.30.42.10">
    <property type="match status" value="1"/>
</dbReference>
<protein>
    <submittedName>
        <fullName evidence="7">S41 family peptidase</fullName>
    </submittedName>
</protein>
<organism evidence="7 8">
    <name type="scientific">Dehalobacterium formicoaceticum</name>
    <dbReference type="NCBI Taxonomy" id="51515"/>
    <lineage>
        <taxon>Bacteria</taxon>
        <taxon>Bacillati</taxon>
        <taxon>Bacillota</taxon>
        <taxon>Clostridia</taxon>
        <taxon>Eubacteriales</taxon>
        <taxon>Peptococcaceae</taxon>
        <taxon>Dehalobacterium</taxon>
    </lineage>
</organism>
<dbReference type="PANTHER" id="PTHR32060">
    <property type="entry name" value="TAIL-SPECIFIC PROTEASE"/>
    <property type="match status" value="1"/>
</dbReference>
<evidence type="ECO:0000259" key="6">
    <source>
        <dbReference type="PROSITE" id="PS50106"/>
    </source>
</evidence>
<dbReference type="Pfam" id="PF17820">
    <property type="entry name" value="PDZ_6"/>
    <property type="match status" value="1"/>
</dbReference>
<name>A0ABT1Y3C3_9FIRM</name>
<dbReference type="InterPro" id="IPR004447">
    <property type="entry name" value="Peptidase_S41A"/>
</dbReference>
<dbReference type="NCBIfam" id="TIGR00225">
    <property type="entry name" value="prc"/>
    <property type="match status" value="1"/>
</dbReference>
<keyword evidence="8" id="KW-1185">Reference proteome</keyword>
<feature type="domain" description="PDZ" evidence="6">
    <location>
        <begin position="81"/>
        <end position="151"/>
    </location>
</feature>
<comment type="caution">
    <text evidence="7">The sequence shown here is derived from an EMBL/GenBank/DDBJ whole genome shotgun (WGS) entry which is preliminary data.</text>
</comment>
<dbReference type="PROSITE" id="PS50106">
    <property type="entry name" value="PDZ"/>
    <property type="match status" value="1"/>
</dbReference>
<dbReference type="SMART" id="SM00228">
    <property type="entry name" value="PDZ"/>
    <property type="match status" value="1"/>
</dbReference>
<evidence type="ECO:0000313" key="7">
    <source>
        <dbReference type="EMBL" id="MCR6545374.1"/>
    </source>
</evidence>
<dbReference type="PANTHER" id="PTHR32060:SF30">
    <property type="entry name" value="CARBOXY-TERMINAL PROCESSING PROTEASE CTPA"/>
    <property type="match status" value="1"/>
</dbReference>
<dbReference type="CDD" id="cd06782">
    <property type="entry name" value="cpPDZ_CPP-like"/>
    <property type="match status" value="1"/>
</dbReference>
<dbReference type="InterPro" id="IPR055210">
    <property type="entry name" value="CtpA/B_N"/>
</dbReference>
<keyword evidence="4 5" id="KW-0720">Serine protease</keyword>
<evidence type="ECO:0000256" key="3">
    <source>
        <dbReference type="ARBA" id="ARBA00022801"/>
    </source>
</evidence>
<gene>
    <name evidence="7" type="ORF">NVS47_07570</name>
</gene>
<dbReference type="CDD" id="cd07560">
    <property type="entry name" value="Peptidase_S41_CPP"/>
    <property type="match status" value="1"/>
</dbReference>
<dbReference type="SUPFAM" id="SSF52096">
    <property type="entry name" value="ClpP/crotonase"/>
    <property type="match status" value="1"/>
</dbReference>
<accession>A0ABT1Y3C3</accession>
<dbReference type="InterPro" id="IPR036034">
    <property type="entry name" value="PDZ_sf"/>
</dbReference>
<evidence type="ECO:0000313" key="8">
    <source>
        <dbReference type="Proteomes" id="UP001524944"/>
    </source>
</evidence>
<dbReference type="SMART" id="SM00245">
    <property type="entry name" value="TSPc"/>
    <property type="match status" value="1"/>
</dbReference>
<dbReference type="EMBL" id="JANPWE010000003">
    <property type="protein sequence ID" value="MCR6545374.1"/>
    <property type="molecule type" value="Genomic_DNA"/>
</dbReference>
<dbReference type="InterPro" id="IPR029045">
    <property type="entry name" value="ClpP/crotonase-like_dom_sf"/>
</dbReference>
<evidence type="ECO:0000256" key="2">
    <source>
        <dbReference type="ARBA" id="ARBA00022670"/>
    </source>
</evidence>
<dbReference type="SUPFAM" id="SSF50156">
    <property type="entry name" value="PDZ domain-like"/>
    <property type="match status" value="1"/>
</dbReference>